<name>A0A5S4WFA1_9BRAD</name>
<dbReference type="EMBL" id="VSSR01000040">
    <property type="protein sequence ID" value="TYL80841.1"/>
    <property type="molecule type" value="Genomic_DNA"/>
</dbReference>
<evidence type="ECO:0000313" key="2">
    <source>
        <dbReference type="EMBL" id="TYL80841.1"/>
    </source>
</evidence>
<gene>
    <name evidence="2" type="ORF">FXB38_23695</name>
</gene>
<proteinExistence type="predicted"/>
<organism evidence="2 3">
    <name type="scientific">Bradyrhizobium cytisi</name>
    <dbReference type="NCBI Taxonomy" id="515489"/>
    <lineage>
        <taxon>Bacteria</taxon>
        <taxon>Pseudomonadati</taxon>
        <taxon>Pseudomonadota</taxon>
        <taxon>Alphaproteobacteria</taxon>
        <taxon>Hyphomicrobiales</taxon>
        <taxon>Nitrobacteraceae</taxon>
        <taxon>Bradyrhizobium</taxon>
    </lineage>
</organism>
<evidence type="ECO:0000313" key="3">
    <source>
        <dbReference type="Proteomes" id="UP000324853"/>
    </source>
</evidence>
<dbReference type="RefSeq" id="WP_148753381.1">
    <property type="nucleotide sequence ID" value="NZ_VSSR01000040.1"/>
</dbReference>
<protein>
    <submittedName>
        <fullName evidence="2">Uncharacterized protein</fullName>
    </submittedName>
</protein>
<feature type="region of interest" description="Disordered" evidence="1">
    <location>
        <begin position="1"/>
        <end position="26"/>
    </location>
</feature>
<dbReference type="AlphaFoldDB" id="A0A5S4WFA1"/>
<comment type="caution">
    <text evidence="2">The sequence shown here is derived from an EMBL/GenBank/DDBJ whole genome shotgun (WGS) entry which is preliminary data.</text>
</comment>
<accession>A0A5S4WFA1</accession>
<dbReference type="OrthoDB" id="8228128at2"/>
<sequence>MVAGDTSIATSLPFRGTRGGDYEPNASDVVDLDAIEEPKRGPHMQLDPVLSEANFVEIDRSTETRTLTIEGPRL</sequence>
<keyword evidence="3" id="KW-1185">Reference proteome</keyword>
<reference evidence="2 3" key="1">
    <citation type="submission" date="2019-08" db="EMBL/GenBank/DDBJ databases">
        <title>Bradyrhizobium hipponensis sp. nov., a rhizobium isolated from a Lupinus angustifolius root nodule in Tunisia.</title>
        <authorList>
            <person name="Off K."/>
            <person name="Rejili M."/>
            <person name="Mars M."/>
            <person name="Brachmann A."/>
            <person name="Marin M."/>
        </authorList>
    </citation>
    <scope>NUCLEOTIDE SEQUENCE [LARGE SCALE GENOMIC DNA]</scope>
    <source>
        <strain evidence="2 3">CTAW11</strain>
    </source>
</reference>
<dbReference type="Proteomes" id="UP000324853">
    <property type="component" value="Unassembled WGS sequence"/>
</dbReference>
<evidence type="ECO:0000256" key="1">
    <source>
        <dbReference type="SAM" id="MobiDB-lite"/>
    </source>
</evidence>